<organism evidence="3 4">
    <name type="scientific">Streptomyces katrae</name>
    <dbReference type="NCBI Taxonomy" id="68223"/>
    <lineage>
        <taxon>Bacteria</taxon>
        <taxon>Bacillati</taxon>
        <taxon>Actinomycetota</taxon>
        <taxon>Actinomycetes</taxon>
        <taxon>Kitasatosporales</taxon>
        <taxon>Streptomycetaceae</taxon>
        <taxon>Streptomyces</taxon>
    </lineage>
</organism>
<dbReference type="InterPro" id="IPR052016">
    <property type="entry name" value="Bact_Sigma-Reg"/>
</dbReference>
<dbReference type="EMBL" id="JZWV01001526">
    <property type="protein sequence ID" value="KJY19943.1"/>
    <property type="molecule type" value="Genomic_DNA"/>
</dbReference>
<dbReference type="Gene3D" id="3.60.40.10">
    <property type="entry name" value="PPM-type phosphatase domain"/>
    <property type="match status" value="1"/>
</dbReference>
<reference evidence="3 4" key="1">
    <citation type="submission" date="2015-02" db="EMBL/GenBank/DDBJ databases">
        <authorList>
            <person name="Ju K.-S."/>
            <person name="Doroghazi J.R."/>
            <person name="Metcalf W."/>
        </authorList>
    </citation>
    <scope>NUCLEOTIDE SEQUENCE [LARGE SCALE GENOMIC DNA]</scope>
    <source>
        <strain evidence="3 4">NRRL ISP-5550</strain>
    </source>
</reference>
<dbReference type="InterPro" id="IPR035965">
    <property type="entry name" value="PAS-like_dom_sf"/>
</dbReference>
<feature type="domain" description="PAS" evidence="2">
    <location>
        <begin position="28"/>
        <end position="84"/>
    </location>
</feature>
<protein>
    <submittedName>
        <fullName evidence="3">Protein phosphatase</fullName>
    </submittedName>
</protein>
<evidence type="ECO:0000259" key="2">
    <source>
        <dbReference type="PROSITE" id="PS50112"/>
    </source>
</evidence>
<sequence length="364" mass="40296">MDPRGPAPAVDWPARPDLSLALNRMGTFDWDLDSGRMHLDATALEVLGLPAERFDGTSDGLRARILPDDAARLEHRVRQALRDGRSHYGAYFRALRDDGGTTWTHLQGHVLRDRTGRPYRIIGILRDADQDPAEPGAAGERDEGRRRMTGVVERTAAILAHARTVNDVTDVLKDPEALGHLGAVSVMLGIVDGGRIHLVAEGQLGAYVPEIEYTRIDARLPMSEAVRTLQAVYLSSREEFRRRYPDLWPYIEPLSVRSGVYLPLIAQGRPVGALGLLYTRDGDFTAEERNLLVALGSGIAQSLQRAILFEQEHDLAEGLQRAMLPRRIPEVAGARIAVRYRAARIGRDIGGDWYDVIPLGEGRV</sequence>
<proteinExistence type="predicted"/>
<gene>
    <name evidence="3" type="ORF">VR44_38895</name>
</gene>
<dbReference type="OrthoDB" id="4103184at2"/>
<dbReference type="PROSITE" id="PS50112">
    <property type="entry name" value="PAS"/>
    <property type="match status" value="1"/>
</dbReference>
<accession>A0A0F4IER2</accession>
<dbReference type="Gene3D" id="3.30.450.40">
    <property type="match status" value="1"/>
</dbReference>
<comment type="caution">
    <text evidence="3">The sequence shown here is derived from an EMBL/GenBank/DDBJ whole genome shotgun (WGS) entry which is preliminary data.</text>
</comment>
<keyword evidence="4" id="KW-1185">Reference proteome</keyword>
<evidence type="ECO:0000313" key="4">
    <source>
        <dbReference type="Proteomes" id="UP000033551"/>
    </source>
</evidence>
<evidence type="ECO:0000313" key="3">
    <source>
        <dbReference type="EMBL" id="KJY19943.1"/>
    </source>
</evidence>
<dbReference type="InterPro" id="IPR013655">
    <property type="entry name" value="PAS_fold_3"/>
</dbReference>
<dbReference type="InterPro" id="IPR000014">
    <property type="entry name" value="PAS"/>
</dbReference>
<dbReference type="Proteomes" id="UP000033551">
    <property type="component" value="Unassembled WGS sequence"/>
</dbReference>
<dbReference type="PANTHER" id="PTHR43156:SF2">
    <property type="entry name" value="STAGE II SPORULATION PROTEIN E"/>
    <property type="match status" value="1"/>
</dbReference>
<feature type="non-terminal residue" evidence="3">
    <location>
        <position position="364"/>
    </location>
</feature>
<dbReference type="Pfam" id="PF08447">
    <property type="entry name" value="PAS_3"/>
    <property type="match status" value="1"/>
</dbReference>
<dbReference type="InterPro" id="IPR003018">
    <property type="entry name" value="GAF"/>
</dbReference>
<dbReference type="CDD" id="cd00130">
    <property type="entry name" value="PAS"/>
    <property type="match status" value="1"/>
</dbReference>
<dbReference type="InterPro" id="IPR029016">
    <property type="entry name" value="GAF-like_dom_sf"/>
</dbReference>
<keyword evidence="1" id="KW-0378">Hydrolase</keyword>
<dbReference type="Pfam" id="PF13185">
    <property type="entry name" value="GAF_2"/>
    <property type="match status" value="1"/>
</dbReference>
<dbReference type="GO" id="GO:0016791">
    <property type="term" value="F:phosphatase activity"/>
    <property type="evidence" value="ECO:0007669"/>
    <property type="project" value="TreeGrafter"/>
</dbReference>
<evidence type="ECO:0000256" key="1">
    <source>
        <dbReference type="ARBA" id="ARBA00022801"/>
    </source>
</evidence>
<dbReference type="SUPFAM" id="SSF55781">
    <property type="entry name" value="GAF domain-like"/>
    <property type="match status" value="1"/>
</dbReference>
<dbReference type="PANTHER" id="PTHR43156">
    <property type="entry name" value="STAGE II SPORULATION PROTEIN E-RELATED"/>
    <property type="match status" value="1"/>
</dbReference>
<dbReference type="AlphaFoldDB" id="A0A0F4IER2"/>
<dbReference type="Gene3D" id="3.30.450.20">
    <property type="entry name" value="PAS domain"/>
    <property type="match status" value="1"/>
</dbReference>
<dbReference type="SMART" id="SM00065">
    <property type="entry name" value="GAF"/>
    <property type="match status" value="1"/>
</dbReference>
<name>A0A0F4IER2_9ACTN</name>
<dbReference type="STRING" id="68223.GCA_002028425_00924"/>
<dbReference type="RefSeq" id="WP_045952409.1">
    <property type="nucleotide sequence ID" value="NZ_JZWV01001526.1"/>
</dbReference>
<dbReference type="SUPFAM" id="SSF55785">
    <property type="entry name" value="PYP-like sensor domain (PAS domain)"/>
    <property type="match status" value="1"/>
</dbReference>
<dbReference type="InterPro" id="IPR036457">
    <property type="entry name" value="PPM-type-like_dom_sf"/>
</dbReference>